<dbReference type="EMBL" id="VEVO01000013">
    <property type="protein sequence ID" value="KAF0032696.1"/>
    <property type="molecule type" value="Genomic_DNA"/>
</dbReference>
<name>A0A6A4SBZ9_SCOMX</name>
<gene>
    <name evidence="1" type="ORF">F2P81_014986</name>
</gene>
<organism evidence="1 2">
    <name type="scientific">Scophthalmus maximus</name>
    <name type="common">Turbot</name>
    <name type="synonym">Psetta maxima</name>
    <dbReference type="NCBI Taxonomy" id="52904"/>
    <lineage>
        <taxon>Eukaryota</taxon>
        <taxon>Metazoa</taxon>
        <taxon>Chordata</taxon>
        <taxon>Craniata</taxon>
        <taxon>Vertebrata</taxon>
        <taxon>Euteleostomi</taxon>
        <taxon>Actinopterygii</taxon>
        <taxon>Neopterygii</taxon>
        <taxon>Teleostei</taxon>
        <taxon>Neoteleostei</taxon>
        <taxon>Acanthomorphata</taxon>
        <taxon>Carangaria</taxon>
        <taxon>Pleuronectiformes</taxon>
        <taxon>Pleuronectoidei</taxon>
        <taxon>Scophthalmidae</taxon>
        <taxon>Scophthalmus</taxon>
    </lineage>
</organism>
<sequence length="90" mass="9980">MTHCTDVITRRGVLSRPSRSACVARTVKQVVGLRSSPRLVSHGCLHVPLSRSGAVRARFLSEDRLTADDVRARALRRDCLALLVRSCINR</sequence>
<reference evidence="1 2" key="1">
    <citation type="submission" date="2019-06" db="EMBL/GenBank/DDBJ databases">
        <title>Draft genomes of female and male turbot (Scophthalmus maximus).</title>
        <authorList>
            <person name="Xu H."/>
            <person name="Xu X.-W."/>
            <person name="Shao C."/>
            <person name="Chen S."/>
        </authorList>
    </citation>
    <scope>NUCLEOTIDE SEQUENCE [LARGE SCALE GENOMIC DNA]</scope>
    <source>
        <strain evidence="1">Ysfricsl-2016a</strain>
        <tissue evidence="1">Blood</tissue>
    </source>
</reference>
<evidence type="ECO:0000313" key="2">
    <source>
        <dbReference type="Proteomes" id="UP000438429"/>
    </source>
</evidence>
<dbReference type="AlphaFoldDB" id="A0A6A4SBZ9"/>
<accession>A0A6A4SBZ9</accession>
<protein>
    <submittedName>
        <fullName evidence="1">Uncharacterized protein</fullName>
    </submittedName>
</protein>
<comment type="caution">
    <text evidence="1">The sequence shown here is derived from an EMBL/GenBank/DDBJ whole genome shotgun (WGS) entry which is preliminary data.</text>
</comment>
<dbReference type="Proteomes" id="UP000438429">
    <property type="component" value="Unassembled WGS sequence"/>
</dbReference>
<evidence type="ECO:0000313" key="1">
    <source>
        <dbReference type="EMBL" id="KAF0032696.1"/>
    </source>
</evidence>
<proteinExistence type="predicted"/>